<reference evidence="2" key="1">
    <citation type="submission" date="2013-04" db="EMBL/GenBank/DDBJ databases">
        <title>Comparative Genomics of Relapsing Fever Spirochetes.</title>
        <authorList>
            <person name="Schwan T.G."/>
            <person name="Raffel S.J."/>
            <person name="Porcella S.F."/>
            <person name="Martens C.A."/>
            <person name="Bruno D.P."/>
            <person name="Ricklefs S.M."/>
            <person name="Barbian K.B."/>
        </authorList>
    </citation>
    <scope>NUCLEOTIDE SEQUENCE</scope>
    <source>
        <strain evidence="2">YBT</strain>
        <plasmid evidence="2">unnamed</plasmid>
    </source>
</reference>
<feature type="compositionally biased region" description="Basic and acidic residues" evidence="1">
    <location>
        <begin position="1"/>
        <end position="11"/>
    </location>
</feature>
<dbReference type="AlphaFoldDB" id="W5T140"/>
<geneLocation type="plasmid" evidence="2">
    <name>unnamed</name>
</geneLocation>
<feature type="region of interest" description="Disordered" evidence="1">
    <location>
        <begin position="1"/>
        <end position="28"/>
    </location>
</feature>
<dbReference type="EMBL" id="CP005719">
    <property type="protein sequence ID" value="AHH13259.1"/>
    <property type="molecule type" value="Genomic_DNA"/>
</dbReference>
<evidence type="ECO:0000256" key="1">
    <source>
        <dbReference type="SAM" id="MobiDB-lite"/>
    </source>
</evidence>
<protein>
    <submittedName>
        <fullName evidence="2">Uncharacterized protein</fullName>
    </submittedName>
</protein>
<dbReference type="RefSeq" id="WP_197538215.1">
    <property type="nucleotide sequence ID" value="NZ_CP005719.1"/>
</dbReference>
<organism evidence="2">
    <name type="scientific">Borrelia hermsii YBT</name>
    <dbReference type="NCBI Taxonomy" id="1313295"/>
    <lineage>
        <taxon>Bacteria</taxon>
        <taxon>Pseudomonadati</taxon>
        <taxon>Spirochaetota</taxon>
        <taxon>Spirochaetia</taxon>
        <taxon>Spirochaetales</taxon>
        <taxon>Borreliaceae</taxon>
        <taxon>Borrelia</taxon>
    </lineage>
</organism>
<gene>
    <name evidence="2" type="ORF">BHO_0125700</name>
</gene>
<evidence type="ECO:0000313" key="2">
    <source>
        <dbReference type="EMBL" id="AHH13259.1"/>
    </source>
</evidence>
<proteinExistence type="predicted"/>
<name>W5T140_BORHE</name>
<feature type="compositionally biased region" description="Basic and acidic residues" evidence="1">
    <location>
        <begin position="19"/>
        <end position="28"/>
    </location>
</feature>
<dbReference type="HOGENOM" id="CLU_3180890_0_0_12"/>
<accession>W5T140</accession>
<sequence>MSKLFERESKERKKRLRRTREENAYLKEQARASMFSTLEKSRIGNR</sequence>
<keyword evidence="2" id="KW-0614">Plasmid</keyword>